<dbReference type="EMBL" id="AIMD01000006">
    <property type="protein sequence ID" value="EJF97708.1"/>
    <property type="molecule type" value="Genomic_DNA"/>
</dbReference>
<comment type="caution">
    <text evidence="1">The sequence shown here is derived from an EMBL/GenBank/DDBJ whole genome shotgun (WGS) entry which is preliminary data.</text>
</comment>
<proteinExistence type="predicted"/>
<reference evidence="1 2" key="1">
    <citation type="submission" date="2012-03" db="EMBL/GenBank/DDBJ databases">
        <title>The Genome Sequence of Bartonella taylorii 8TBB.</title>
        <authorList>
            <consortium name="The Broad Institute Genome Sequencing Platform"/>
            <consortium name="The Broad Institute Genome Sequencing Center for Infectious Disease"/>
            <person name="Feldgarden M."/>
            <person name="Kirby J."/>
            <person name="Kosoy M."/>
            <person name="Birtles R."/>
            <person name="Probert W.S."/>
            <person name="Chiaraviglio L."/>
            <person name="Young S.K."/>
            <person name="Zeng Q."/>
            <person name="Gargeya S."/>
            <person name="Fitzgerald M."/>
            <person name="Haas B."/>
            <person name="Abouelleil A."/>
            <person name="Alvarado L."/>
            <person name="Arachchi H.M."/>
            <person name="Berlin A."/>
            <person name="Chapman S.B."/>
            <person name="Gearin G."/>
            <person name="Goldberg J."/>
            <person name="Griggs A."/>
            <person name="Gujja S."/>
            <person name="Hansen M."/>
            <person name="Heiman D."/>
            <person name="Howarth C."/>
            <person name="Larimer J."/>
            <person name="Lui A."/>
            <person name="MacDonald P.J.P."/>
            <person name="McCowen C."/>
            <person name="Montmayeur A."/>
            <person name="Murphy C."/>
            <person name="Neiman D."/>
            <person name="Pearson M."/>
            <person name="Priest M."/>
            <person name="Roberts A."/>
            <person name="Saif S."/>
            <person name="Shea T."/>
            <person name="Sisk P."/>
            <person name="Stolte C."/>
            <person name="Sykes S."/>
            <person name="Wortman J."/>
            <person name="Nusbaum C."/>
            <person name="Birren B."/>
        </authorList>
    </citation>
    <scope>NUCLEOTIDE SEQUENCE [LARGE SCALE GENOMIC DNA]</scope>
    <source>
        <strain evidence="1 2">8TBB</strain>
    </source>
</reference>
<accession>A0A9P2S1B0</accession>
<gene>
    <name evidence="1" type="ORF">ME9_00173</name>
</gene>
<sequence>MPFVNHLNAKAVTTFQASKMPTCYNNTLLTVKQTLCTVIYNCVQAP</sequence>
<evidence type="ECO:0000313" key="1">
    <source>
        <dbReference type="EMBL" id="EJF97708.1"/>
    </source>
</evidence>
<protein>
    <submittedName>
        <fullName evidence="1">Uncharacterized protein</fullName>
    </submittedName>
</protein>
<organism evidence="1 2">
    <name type="scientific">Bartonella taylorii 8TBB</name>
    <dbReference type="NCBI Taxonomy" id="1094560"/>
    <lineage>
        <taxon>Bacteria</taxon>
        <taxon>Pseudomonadati</taxon>
        <taxon>Pseudomonadota</taxon>
        <taxon>Alphaproteobacteria</taxon>
        <taxon>Hyphomicrobiales</taxon>
        <taxon>Bartonellaceae</taxon>
        <taxon>Bartonella</taxon>
    </lineage>
</organism>
<keyword evidence="2" id="KW-1185">Reference proteome</keyword>
<evidence type="ECO:0000313" key="2">
    <source>
        <dbReference type="Proteomes" id="UP000002648"/>
    </source>
</evidence>
<dbReference type="Proteomes" id="UP000002648">
    <property type="component" value="Unassembled WGS sequence"/>
</dbReference>
<name>A0A9P2S1B0_BARTA</name>
<dbReference type="AlphaFoldDB" id="A0A9P2S1B0"/>